<proteinExistence type="predicted"/>
<evidence type="ECO:0000313" key="3">
    <source>
        <dbReference type="Proteomes" id="UP000011663"/>
    </source>
</evidence>
<comment type="caution">
    <text evidence="2">The sequence shown here is derived from an EMBL/GenBank/DDBJ whole genome shotgun (WGS) entry which is preliminary data.</text>
</comment>
<sequence length="838" mass="100414">MKKINKENIMSDNKENFISLLNKYENNVVVPIIQRGYAQGRNTNEAEKIRDDFLDVIVDFLSNDKGELILDYIYGVKDNGIFYLLDGQQRLTTLFLFYWYFNFERERLKKFTYETRNSSKDFISFLLSIKRNEINLETNEKLSDKLKDNIKFLNFWEKDTTVKGMLKVIDDIHKRVKNNKNIKSSKLNGIQFYCEYIEGDPDDLYIKMNSRGKQLTDFEIFKSKLESFLDGKIDVNLLAEFKEKIDTTWSDFFWEFSKDSEKNDIDSIFKNFFDFVFRMLYAEQCEYIKKKNEKIGSYLKDFFNLFVIKTDTKYIDDSKNCMLECNIKFIVNILDIFYKLTTSKTIELFNEIFCIYDGNIYNNKISTFEENINIFDKKDDYIILLKINNYDLKYKILLFSFFIILNKIYKEENYKENENIDSIIKKIKDYKDILRFIRNFIFIYYEHIGNDDELKFQISFIKSFIENGKILLKPYNDNHQEILKIIVESEQNKLDILKSCDEKIRKIIYACENNVFLQGNIDFLLDNISNENIVNVVNYIFTKNGFNNENGNYLIHRAILVFIDKNEIENFRPYRSTTISIFRNNKDKDNDNKKLLIKYPNKLKEFINTIFNDKVNKTISDKCKNIIDNYKDDSHWKYLLIKNAKDANDNDVTLYNKEYSYSGEVKKHLYSGYYLYYQYRNSTHWDIPLTTKVHTMFYQLLKDNANFKDFKLYYYDGTNNPNIKGERILRYPNKEISYCYSWVTLAKEIEIENEKVLVGFTTAGYIIQCGLRKQKPFKNAEISEQVFELIKDKGLNFDGYNKDPNDDWYYMKDLDNYGEMLDEYKNTLIHVIDAFSKK</sequence>
<gene>
    <name evidence="2" type="ORF">A966_05838</name>
</gene>
<dbReference type="STRING" id="1289135.A966_05838"/>
<dbReference type="OrthoDB" id="9798761at2"/>
<dbReference type="Proteomes" id="UP000011663">
    <property type="component" value="Unassembled WGS sequence"/>
</dbReference>
<dbReference type="EMBL" id="ALNZ01000022">
    <property type="protein sequence ID" value="EKV57371.1"/>
    <property type="molecule type" value="Genomic_DNA"/>
</dbReference>
<feature type="domain" description="GmrSD restriction endonucleases N-terminal" evidence="1">
    <location>
        <begin position="19"/>
        <end position="225"/>
    </location>
</feature>
<protein>
    <recommendedName>
        <fullName evidence="1">GmrSD restriction endonucleases N-terminal domain-containing protein</fullName>
    </recommendedName>
</protein>
<name>A0A2U4FJG3_9SPIR</name>
<dbReference type="InterPro" id="IPR004919">
    <property type="entry name" value="GmrSD_N"/>
</dbReference>
<dbReference type="Pfam" id="PF03235">
    <property type="entry name" value="GmrSD_N"/>
    <property type="match status" value="1"/>
</dbReference>
<reference evidence="2 3" key="1">
    <citation type="submission" date="2012-07" db="EMBL/GenBank/DDBJ databases">
        <title>Genome sequence of Brachyspira sp. 30446, isolated from a pig with mucohaemorrhagic colitis.</title>
        <authorList>
            <person name="Rubin J.E."/>
            <person name="Fernando C."/>
            <person name="Harding J.C.S."/>
            <person name="Hill J.E."/>
        </authorList>
    </citation>
    <scope>NUCLEOTIDE SEQUENCE [LARGE SCALE GENOMIC DNA]</scope>
    <source>
        <strain evidence="2 3">30446</strain>
    </source>
</reference>
<dbReference type="AlphaFoldDB" id="A0A2U4FJG3"/>
<accession>A0A2U4FJG3</accession>
<evidence type="ECO:0000313" key="2">
    <source>
        <dbReference type="EMBL" id="EKV57371.1"/>
    </source>
</evidence>
<organism evidence="2 3">
    <name type="scientific">Brachyspira hampsonii 30446</name>
    <dbReference type="NCBI Taxonomy" id="1289135"/>
    <lineage>
        <taxon>Bacteria</taxon>
        <taxon>Pseudomonadati</taxon>
        <taxon>Spirochaetota</taxon>
        <taxon>Spirochaetia</taxon>
        <taxon>Brachyspirales</taxon>
        <taxon>Brachyspiraceae</taxon>
        <taxon>Brachyspira</taxon>
    </lineage>
</organism>
<evidence type="ECO:0000259" key="1">
    <source>
        <dbReference type="Pfam" id="PF03235"/>
    </source>
</evidence>